<dbReference type="FunFam" id="1.10.510.10:FF:000006">
    <property type="entry name" value="Serine/threonine-protein kinase WNK1 isoform 2"/>
    <property type="match status" value="1"/>
</dbReference>
<evidence type="ECO:0000313" key="18">
    <source>
        <dbReference type="Proteomes" id="UP000192247"/>
    </source>
</evidence>
<dbReference type="GO" id="GO:0140694">
    <property type="term" value="P:membraneless organelle assembly"/>
    <property type="evidence" value="ECO:0007669"/>
    <property type="project" value="UniProtKB-ARBA"/>
</dbReference>
<dbReference type="GO" id="GO:0005737">
    <property type="term" value="C:cytoplasm"/>
    <property type="evidence" value="ECO:0007669"/>
    <property type="project" value="UniProtKB-SubCell"/>
</dbReference>
<name>A0A1V9XVT5_9ACAR</name>
<comment type="caution">
    <text evidence="17">The sequence shown here is derived from an EMBL/GenBank/DDBJ whole genome shotgun (WGS) entry which is preliminary data.</text>
</comment>
<dbReference type="EMBL" id="MNPL01003396">
    <property type="protein sequence ID" value="OQR77551.1"/>
    <property type="molecule type" value="Genomic_DNA"/>
</dbReference>
<evidence type="ECO:0000256" key="11">
    <source>
        <dbReference type="ARBA" id="ARBA00023054"/>
    </source>
</evidence>
<evidence type="ECO:0000256" key="3">
    <source>
        <dbReference type="ARBA" id="ARBA00012513"/>
    </source>
</evidence>
<feature type="region of interest" description="Disordered" evidence="15">
    <location>
        <begin position="1"/>
        <end position="178"/>
    </location>
</feature>
<evidence type="ECO:0000256" key="9">
    <source>
        <dbReference type="ARBA" id="ARBA00022777"/>
    </source>
</evidence>
<dbReference type="Gene3D" id="3.10.20.90">
    <property type="entry name" value="Phosphatidylinositol 3-kinase Catalytic Subunit, Chain A, domain 1"/>
    <property type="match status" value="1"/>
</dbReference>
<dbReference type="InterPro" id="IPR000719">
    <property type="entry name" value="Prot_kinase_dom"/>
</dbReference>
<dbReference type="GO" id="GO:0071474">
    <property type="term" value="P:cellular hyperosmotic response"/>
    <property type="evidence" value="ECO:0007669"/>
    <property type="project" value="UniProtKB-ARBA"/>
</dbReference>
<evidence type="ECO:0000259" key="16">
    <source>
        <dbReference type="PROSITE" id="PS50011"/>
    </source>
</evidence>
<keyword evidence="10" id="KW-0067">ATP-binding</keyword>
<dbReference type="Pfam" id="PF24889">
    <property type="entry name" value="CCTL2_WNK"/>
    <property type="match status" value="1"/>
</dbReference>
<proteinExistence type="inferred from homology"/>
<evidence type="ECO:0000256" key="8">
    <source>
        <dbReference type="ARBA" id="ARBA00022741"/>
    </source>
</evidence>
<dbReference type="Gene3D" id="3.30.200.20">
    <property type="entry name" value="Phosphorylase Kinase, domain 1"/>
    <property type="match status" value="1"/>
</dbReference>
<evidence type="ECO:0000256" key="13">
    <source>
        <dbReference type="ARBA" id="ARBA00048679"/>
    </source>
</evidence>
<dbReference type="InterPro" id="IPR050588">
    <property type="entry name" value="WNK_Ser-Thr_kinase"/>
</dbReference>
<keyword evidence="5" id="KW-0963">Cytoplasm</keyword>
<evidence type="ECO:0000256" key="15">
    <source>
        <dbReference type="SAM" id="MobiDB-lite"/>
    </source>
</evidence>
<evidence type="ECO:0000256" key="12">
    <source>
        <dbReference type="ARBA" id="ARBA00047899"/>
    </source>
</evidence>
<evidence type="ECO:0000256" key="14">
    <source>
        <dbReference type="ARBA" id="ARBA00061662"/>
    </source>
</evidence>
<accession>A0A1V9XVT5</accession>
<evidence type="ECO:0000313" key="17">
    <source>
        <dbReference type="EMBL" id="OQR77551.1"/>
    </source>
</evidence>
<feature type="compositionally biased region" description="Low complexity" evidence="15">
    <location>
        <begin position="78"/>
        <end position="91"/>
    </location>
</feature>
<dbReference type="GO" id="GO:0004674">
    <property type="term" value="F:protein serine/threonine kinase activity"/>
    <property type="evidence" value="ECO:0007669"/>
    <property type="project" value="UniProtKB-KW"/>
</dbReference>
<dbReference type="InParanoid" id="A0A1V9XVT5"/>
<comment type="cofactor">
    <cofactor evidence="1">
        <name>Mg(2+)</name>
        <dbReference type="ChEBI" id="CHEBI:18420"/>
    </cofactor>
</comment>
<evidence type="ECO:0000256" key="10">
    <source>
        <dbReference type="ARBA" id="ARBA00022840"/>
    </source>
</evidence>
<dbReference type="EC" id="2.7.11.1" evidence="3"/>
<dbReference type="GO" id="GO:0140693">
    <property type="term" value="F:molecular condensate scaffold activity"/>
    <property type="evidence" value="ECO:0007669"/>
    <property type="project" value="UniProtKB-ARBA"/>
</dbReference>
<dbReference type="Pfam" id="PF12202">
    <property type="entry name" value="OSR1_C"/>
    <property type="match status" value="1"/>
</dbReference>
<dbReference type="SUPFAM" id="SSF56112">
    <property type="entry name" value="Protein kinase-like (PK-like)"/>
    <property type="match status" value="1"/>
</dbReference>
<feature type="compositionally biased region" description="Acidic residues" evidence="15">
    <location>
        <begin position="965"/>
        <end position="977"/>
    </location>
</feature>
<dbReference type="Pfam" id="PF00069">
    <property type="entry name" value="Pkinase"/>
    <property type="match status" value="1"/>
</dbReference>
<keyword evidence="11" id="KW-0175">Coiled coil</keyword>
<dbReference type="FunFam" id="3.30.200.20:FF:001054">
    <property type="entry name" value="Serine/threonine-protein kinase WNK1"/>
    <property type="match status" value="1"/>
</dbReference>
<feature type="compositionally biased region" description="Polar residues" evidence="15">
    <location>
        <begin position="1031"/>
        <end position="1045"/>
    </location>
</feature>
<feature type="compositionally biased region" description="Polar residues" evidence="15">
    <location>
        <begin position="142"/>
        <end position="154"/>
    </location>
</feature>
<keyword evidence="6" id="KW-0723">Serine/threonine-protein kinase</keyword>
<dbReference type="GO" id="GO:0006884">
    <property type="term" value="P:cell volume homeostasis"/>
    <property type="evidence" value="ECO:0007669"/>
    <property type="project" value="UniProtKB-ARBA"/>
</dbReference>
<feature type="region of interest" description="Disordered" evidence="15">
    <location>
        <begin position="846"/>
        <end position="877"/>
    </location>
</feature>
<keyword evidence="18" id="KW-1185">Reference proteome</keyword>
<dbReference type="SMART" id="SM00220">
    <property type="entry name" value="S_TKc"/>
    <property type="match status" value="1"/>
</dbReference>
<feature type="region of interest" description="Disordered" evidence="15">
    <location>
        <begin position="958"/>
        <end position="1045"/>
    </location>
</feature>
<feature type="region of interest" description="Disordered" evidence="15">
    <location>
        <begin position="1229"/>
        <end position="1256"/>
    </location>
</feature>
<dbReference type="InterPro" id="IPR011009">
    <property type="entry name" value="Kinase-like_dom_sf"/>
</dbReference>
<dbReference type="GO" id="GO:0005524">
    <property type="term" value="F:ATP binding"/>
    <property type="evidence" value="ECO:0007669"/>
    <property type="project" value="UniProtKB-KW"/>
</dbReference>
<evidence type="ECO:0000256" key="4">
    <source>
        <dbReference type="ARBA" id="ARBA00022473"/>
    </source>
</evidence>
<dbReference type="PROSITE" id="PS00108">
    <property type="entry name" value="PROTEIN_KINASE_ST"/>
    <property type="match status" value="1"/>
</dbReference>
<dbReference type="PROSITE" id="PS50011">
    <property type="entry name" value="PROTEIN_KINASE_DOM"/>
    <property type="match status" value="1"/>
</dbReference>
<organism evidence="17 18">
    <name type="scientific">Tropilaelaps mercedesae</name>
    <dbReference type="NCBI Taxonomy" id="418985"/>
    <lineage>
        <taxon>Eukaryota</taxon>
        <taxon>Metazoa</taxon>
        <taxon>Ecdysozoa</taxon>
        <taxon>Arthropoda</taxon>
        <taxon>Chelicerata</taxon>
        <taxon>Arachnida</taxon>
        <taxon>Acari</taxon>
        <taxon>Parasitiformes</taxon>
        <taxon>Mesostigmata</taxon>
        <taxon>Gamasina</taxon>
        <taxon>Dermanyssoidea</taxon>
        <taxon>Laelapidae</taxon>
        <taxon>Tropilaelaps</taxon>
    </lineage>
</organism>
<dbReference type="InterPro" id="IPR008271">
    <property type="entry name" value="Ser/Thr_kinase_AS"/>
</dbReference>
<evidence type="ECO:0000256" key="2">
    <source>
        <dbReference type="ARBA" id="ARBA00004496"/>
    </source>
</evidence>
<evidence type="ECO:0000256" key="6">
    <source>
        <dbReference type="ARBA" id="ARBA00022527"/>
    </source>
</evidence>
<comment type="subcellular location">
    <subcellularLocation>
        <location evidence="2">Cytoplasm</location>
    </subcellularLocation>
</comment>
<comment type="similarity">
    <text evidence="14">Belongs to the protein kinase superfamily. Ser/Thr protein kinase family. WNK subfamily.</text>
</comment>
<reference evidence="17 18" key="1">
    <citation type="journal article" date="2017" name="Gigascience">
        <title>Draft genome of the honey bee ectoparasitic mite, Tropilaelaps mercedesae, is shaped by the parasitic life history.</title>
        <authorList>
            <person name="Dong X."/>
            <person name="Armstrong S.D."/>
            <person name="Xia D."/>
            <person name="Makepeace B.L."/>
            <person name="Darby A.C."/>
            <person name="Kadowaki T."/>
        </authorList>
    </citation>
    <scope>NUCLEOTIDE SEQUENCE [LARGE SCALE GENOMIC DNA]</scope>
    <source>
        <strain evidence="17">Wuxi-XJTLU</strain>
    </source>
</reference>
<evidence type="ECO:0000256" key="5">
    <source>
        <dbReference type="ARBA" id="ARBA00022490"/>
    </source>
</evidence>
<dbReference type="PANTHER" id="PTHR13902">
    <property type="entry name" value="SERINE/THREONINE-PROTEIN KINASE WNK WITH NO LYSINE -RELATED"/>
    <property type="match status" value="1"/>
</dbReference>
<dbReference type="InterPro" id="IPR056865">
    <property type="entry name" value="CCTL2_WNK"/>
</dbReference>
<feature type="compositionally biased region" description="Low complexity" evidence="15">
    <location>
        <begin position="129"/>
        <end position="141"/>
    </location>
</feature>
<feature type="compositionally biased region" description="Low complexity" evidence="15">
    <location>
        <begin position="155"/>
        <end position="169"/>
    </location>
</feature>
<dbReference type="InterPro" id="IPR024678">
    <property type="entry name" value="Kinase_OSR1/WNK_CCT"/>
</dbReference>
<feature type="domain" description="Protein kinase" evidence="16">
    <location>
        <begin position="250"/>
        <end position="508"/>
    </location>
</feature>
<comment type="catalytic activity">
    <reaction evidence="12">
        <text>L-threonyl-[protein] + ATP = O-phospho-L-threonyl-[protein] + ADP + H(+)</text>
        <dbReference type="Rhea" id="RHEA:46608"/>
        <dbReference type="Rhea" id="RHEA-COMP:11060"/>
        <dbReference type="Rhea" id="RHEA-COMP:11605"/>
        <dbReference type="ChEBI" id="CHEBI:15378"/>
        <dbReference type="ChEBI" id="CHEBI:30013"/>
        <dbReference type="ChEBI" id="CHEBI:30616"/>
        <dbReference type="ChEBI" id="CHEBI:61977"/>
        <dbReference type="ChEBI" id="CHEBI:456216"/>
        <dbReference type="EC" id="2.7.11.1"/>
    </reaction>
</comment>
<protein>
    <recommendedName>
        <fullName evidence="3">non-specific serine/threonine protein kinase</fullName>
        <ecNumber evidence="3">2.7.11.1</ecNumber>
    </recommendedName>
</protein>
<dbReference type="Proteomes" id="UP000192247">
    <property type="component" value="Unassembled WGS sequence"/>
</dbReference>
<keyword evidence="8" id="KW-0547">Nucleotide-binding</keyword>
<evidence type="ECO:0000256" key="1">
    <source>
        <dbReference type="ARBA" id="ARBA00001946"/>
    </source>
</evidence>
<keyword evidence="9" id="KW-0418">Kinase</keyword>
<dbReference type="OrthoDB" id="4062651at2759"/>
<feature type="compositionally biased region" description="Polar residues" evidence="15">
    <location>
        <begin position="1164"/>
        <end position="1174"/>
    </location>
</feature>
<dbReference type="CDD" id="cd13983">
    <property type="entry name" value="STKc_WNK"/>
    <property type="match status" value="1"/>
</dbReference>
<comment type="catalytic activity">
    <reaction evidence="13">
        <text>L-seryl-[protein] + ATP = O-phospho-L-seryl-[protein] + ADP + H(+)</text>
        <dbReference type="Rhea" id="RHEA:17989"/>
        <dbReference type="Rhea" id="RHEA-COMP:9863"/>
        <dbReference type="Rhea" id="RHEA-COMP:11604"/>
        <dbReference type="ChEBI" id="CHEBI:15378"/>
        <dbReference type="ChEBI" id="CHEBI:29999"/>
        <dbReference type="ChEBI" id="CHEBI:30616"/>
        <dbReference type="ChEBI" id="CHEBI:83421"/>
        <dbReference type="ChEBI" id="CHEBI:456216"/>
        <dbReference type="EC" id="2.7.11.1"/>
    </reaction>
</comment>
<keyword evidence="4" id="KW-0217">Developmental protein</keyword>
<feature type="region of interest" description="Disordered" evidence="15">
    <location>
        <begin position="1152"/>
        <end position="1177"/>
    </location>
</feature>
<feature type="compositionally biased region" description="Pro residues" evidence="15">
    <location>
        <begin position="1242"/>
        <end position="1251"/>
    </location>
</feature>
<sequence>MMRRSPDKEAPSPSPPPPAPSRSSLRTSQGHITPEGGQQPRKRVSILRPQKTSLSGSGAPRPPPRRLVSSQERRSPRETTPTPTEIRSPTSPEKRRTPSSSRLTVTGDGAGRAGAVSPRKVRMRDEGLPSTSPRTSPSSNSHQMQDSSTQADAQNTTNGGSSNGNAETNNLHHGSSNGARNNRLLGCVGDEETVEVVPGLPGLPMEMVALNAEMDKQVVDPSQLPHLANLADSEDVNVKARATSPDGRFLKFEEEIGRGSFKTVYKGLDISTGVAVAWCELQERLSRAERQRFKEEAEMLKGLQHPNIVRFFDSWEDTTSNKRKIVVLITELMTSGTLKTYLRRFKKINIKVLKSWCRQILKGLLFLHSRQPPIIHRDLKCDNIFITGTTGSVKIGDLGLATLKNRSFAKSVIGTPEFMAPEMYEEHYDEAVDVYAFGMCMLEMATSEYPYAECSGPAQIYKKVTNGTRPQCFDKVESPELKDIIGQCIRLNREERPTIKELLHMDFFQDDLGIKVEFCDREKSLGSTDSKLDMRLRILDPKKRKDKHKENEAIQFDFDMNIDTADEVAKAMSTLTGIIGEEDIRLVSMLIRNQVASMIRDRQHFQARPPIHSTIQPVTTNNLTSTGVTAATGGASHEVEGHAATLTTLPSQQQQGVPIAAQADLASQSAAPTMTNVQQLLPHQVDENKLVETVCAQGIAAPVVHQLPIRECVPVATPLNEVSMQLAVDPSAHANGIIPASQPMTLPIGSVISQPLPPLPIAAPAQGVVQAQSIMTQQTISKIQQNSNLTAQEQHDEEAFMAMPELPGGVPVPTPNVQHAQEQMGTMARQQNVFLSLQLHDDSCIDSASENSDLPEHDRPRRKSKRKRNPETGHDEVEDRTPFLKVISLEGNIVEVLFDAPNLKLVTFKFDFTEYDSSIDIANNLVIEKHLAVEHLDSFAQQLDDIIIQLKENPTKIPISKEQEFEPDEPEVSESEVAEGSNLASPQRRDRERSALPVCCSQQASRLGSPDRSKIDSAVVTADSTRDVSESHATPNPSGCTLDRSSIPTSELASLAATPAVPAQHATAPTAPLAQILSDTARNHLQLKLAELKLAETNNQQQAVLPQEAVAGGQEHLSVEHVLQDTPPNGLDVRGVPAGARDTLQATVPPEKVHPVTPAIPAVDNQSTTASGQGSKAKEKTTGIELQQGLQAIFHPQTQPSSPPNEPVAPLTLPLNQVSQINQAVNQLASSGGIPGVGHQLPPAPLEPGPPADNGLRQASEETLVAAPAAGVSVDTPATVPELSPAQEEPKKVSRFQVTKVAEESGSTVEPALSTVSLLSEPLTGPACHGQQLQAVTGQGVGGGGGVGLAGAGTGTVASVDVPGKISRFMVSRVEDNQLIDSALDKTSVYTTENSVNCQQHSLYSLVDHCEALPSAEQNPALSPAQRLAYLFSRQRREQETLQQRHKQELAELVAALNPDLATLSALTVAATTALGGLKRSLSTPNLTVRSQTDLLVYGHEHCHERGLNGHFDVTLQTVEDSLQRRQLAHTNDE</sequence>
<dbReference type="Gene3D" id="1.10.510.10">
    <property type="entry name" value="Transferase(Phosphotransferase) domain 1"/>
    <property type="match status" value="1"/>
</dbReference>
<feature type="compositionally biased region" description="Basic and acidic residues" evidence="15">
    <location>
        <begin position="1"/>
        <end position="10"/>
    </location>
</feature>
<dbReference type="STRING" id="418985.A0A1V9XVT5"/>
<evidence type="ECO:0000256" key="7">
    <source>
        <dbReference type="ARBA" id="ARBA00022679"/>
    </source>
</evidence>
<keyword evidence="7" id="KW-0808">Transferase</keyword>
<gene>
    <name evidence="17" type="ORF">BIW11_07017</name>
</gene>